<keyword evidence="6" id="KW-0012">Acyltransferase</keyword>
<dbReference type="InterPro" id="IPR016035">
    <property type="entry name" value="Acyl_Trfase/lysoPLipase"/>
</dbReference>
<keyword evidence="13" id="KW-1185">Reference proteome</keyword>
<dbReference type="PROSITE" id="PS50075">
    <property type="entry name" value="CARRIER"/>
    <property type="match status" value="1"/>
</dbReference>
<dbReference type="PROSITE" id="PS52004">
    <property type="entry name" value="KS3_2"/>
    <property type="match status" value="1"/>
</dbReference>
<feature type="region of interest" description="Disordered" evidence="8">
    <location>
        <begin position="1252"/>
        <end position="1276"/>
    </location>
</feature>
<feature type="domain" description="Carrier" evidence="9">
    <location>
        <begin position="1169"/>
        <end position="1249"/>
    </location>
</feature>
<evidence type="ECO:0000256" key="6">
    <source>
        <dbReference type="ARBA" id="ARBA00023315"/>
    </source>
</evidence>
<keyword evidence="4" id="KW-0808">Transferase</keyword>
<gene>
    <name evidence="12" type="ORF">ACFQZP_38290</name>
</gene>
<dbReference type="PROSITE" id="PS52019">
    <property type="entry name" value="PKS_MFAS_DH"/>
    <property type="match status" value="1"/>
</dbReference>
<dbReference type="InterPro" id="IPR009081">
    <property type="entry name" value="PP-bd_ACP"/>
</dbReference>
<comment type="caution">
    <text evidence="7">Lacks conserved residue(s) required for the propagation of feature annotation.</text>
</comment>
<dbReference type="InterPro" id="IPR036736">
    <property type="entry name" value="ACP-like_sf"/>
</dbReference>
<dbReference type="Gene3D" id="3.40.366.10">
    <property type="entry name" value="Malonyl-Coenzyme A Acyl Carrier Protein, domain 2"/>
    <property type="match status" value="2"/>
</dbReference>
<dbReference type="InterPro" id="IPR042104">
    <property type="entry name" value="PKS_dehydratase_sf"/>
</dbReference>
<dbReference type="Gene3D" id="3.30.70.3290">
    <property type="match status" value="2"/>
</dbReference>
<dbReference type="Gene3D" id="1.10.1200.10">
    <property type="entry name" value="ACP-like"/>
    <property type="match status" value="1"/>
</dbReference>
<keyword evidence="2" id="KW-0596">Phosphopantetheine</keyword>
<evidence type="ECO:0000256" key="7">
    <source>
        <dbReference type="PROSITE-ProRule" id="PRU01363"/>
    </source>
</evidence>
<dbReference type="InterPro" id="IPR029058">
    <property type="entry name" value="AB_hydrolase_fold"/>
</dbReference>
<feature type="region of interest" description="N-terminal hotdog fold" evidence="7">
    <location>
        <begin position="834"/>
        <end position="967"/>
    </location>
</feature>
<dbReference type="InterPro" id="IPR020806">
    <property type="entry name" value="PKS_PP-bd"/>
</dbReference>
<dbReference type="Pfam" id="PF00109">
    <property type="entry name" value="ketoacyl-synt"/>
    <property type="match status" value="1"/>
</dbReference>
<dbReference type="Gene3D" id="3.10.129.110">
    <property type="entry name" value="Polyketide synthase dehydratase"/>
    <property type="match status" value="1"/>
</dbReference>
<evidence type="ECO:0000259" key="11">
    <source>
        <dbReference type="PROSITE" id="PS52019"/>
    </source>
</evidence>
<dbReference type="InterPro" id="IPR018201">
    <property type="entry name" value="Ketoacyl_synth_AS"/>
</dbReference>
<comment type="pathway">
    <text evidence="1">Antibiotic biosynthesis.</text>
</comment>
<dbReference type="SMART" id="SM00823">
    <property type="entry name" value="PKS_PP"/>
    <property type="match status" value="1"/>
</dbReference>
<dbReference type="InterPro" id="IPR050091">
    <property type="entry name" value="PKS_NRPS_Biosynth_Enz"/>
</dbReference>
<dbReference type="Pfam" id="PF00975">
    <property type="entry name" value="Thioesterase"/>
    <property type="match status" value="1"/>
</dbReference>
<dbReference type="Pfam" id="PF14765">
    <property type="entry name" value="PS-DH"/>
    <property type="match status" value="1"/>
</dbReference>
<dbReference type="Pfam" id="PF22621">
    <property type="entry name" value="CurL-like_PKS_C"/>
    <property type="match status" value="1"/>
</dbReference>
<feature type="region of interest" description="Disordered" evidence="8">
    <location>
        <begin position="834"/>
        <end position="856"/>
    </location>
</feature>
<sequence length="1545" mass="163983">MTPHQDDLLQRSLTAIRRLRSELDEARTAGQQPIAVVGMACRFPGGADSPERFWELLEQGYDAVTEVPAGRWPVELYYSADPQAHGRMYTTSGGFLTEDIDAFDAGLFGISAQEAAQMDPQHRLLLETGWEALESGGLLAERPESRKVGVFVGMSGSDHSRVPVPPQVVGPFTATGTAPSIAAGRIAHALGLHGPALVVDTACSSSLVTVDLAVHSLRRGECDAALAGGVNLLLAPEPYVALCKMGALSPTGRCRTFDAAADGYVRAEGCGLVALMRLSDARAVRAPVLAVIRGSAVNHDGKAGGVTVPSDRAQRDLLRAALRAAGVDPHEVGYLETHGTGTPLGDPIEIRAATEVLCADRPASRPLVLGALKSAIGHLEAAAGVAGLIKTVMALRHGRIPANLHLKEPNPRLGTAGLPVILPDRPLSWPTDGSGRIAGVSSFGFNGTNAHVVLEDAETAVPERTDAGPRPRNTAHVLPLSAADPKALHDLAHRLADWTAAHPDADPADIAHTLGARRRHFACRTALVTAASGAALAAELRDAAAHSLPDRPRPAGRHTALFLGADLAQATEHTAELYLVSPGFRATYDTCVAELRATAAGQAATLDPRTGTSSLQPLPADVCCFLYQLALARLLAERWGVTPAAVGGSGVGALVAACLAGIMDVPDAGACLAARHGAGTPPGATLAPPRLRFLGGQEQDGGRLADPGFWLAEGGEPEADPDAVRAMLAPLADSGYGTFVTVGPTLEEPTGAPGEAADALWWTITRKPSGGQDPWSELLEGLASAYRAGTAVNWAGVHDGGRPARLALPTYPFQRARHAPPLPRADGFRAAAVHRPDGADSRPTGPTTLRPVPSPLPSRQFETVLSRQLLPAVADTGGVLHLGYYHDMLTDAARELFGAPSYELRDVAFSQALRFANESRTVQIVFEGEDQADSDGWLSFAVHSLVDGTTRWNRHLRGRIRARSCAIRPELRERDRRKLLERLPVHSGGDDFYRGLRGRGVALGSSVMCVAEAWSCDGQVLARLHPGGPDGQNRNATMGGTARLHPGVMDACAQLYVVAAGERLPADAAFITTSLARYGLDNNPGPADEPLWVHFTLADTEDEQQLVGSYRLFGHEGRLLAECDGAEVRLLAPDLIAPNLLDHEGTASRAAGGAGEPRRPDTVRQIRQATPDQRPDLLVAYLTEVLADLVTVGPEEIREHSIADLGLNSLAALELRRQLSADLGTDVPLDVLVDGPTVGELSLLLTKLPALRPTPEASTGGGTANEEPAAELRSAPVSRDPARWLRYERLTPKPRVRLFCLPYGGRGASVFRTWADALPADIDVCPVQLPGREDRCQERLLEDCEEAVGLLTEALTPYTDRPFAFYGHSMGSLLAYRLAHEFGTVRGGPLRHLFVAAFTSPSLGPNPLAARVAEGYRALGYSDWPSAAALLDAFDGDAERLRHAMREFLGKGAGEQLIGVLDAVGCADLRIVHGYTPPTTEAAIEVPITALHGRRDPLVTEEGMSAWKELTKGAFRLETYNGDHYFCHPDQEQTAVLSLLGERPA</sequence>
<dbReference type="InterPro" id="IPR001031">
    <property type="entry name" value="Thioesterase"/>
</dbReference>
<evidence type="ECO:0000256" key="5">
    <source>
        <dbReference type="ARBA" id="ARBA00023194"/>
    </source>
</evidence>
<dbReference type="Gene3D" id="3.40.50.1820">
    <property type="entry name" value="alpha/beta hydrolase"/>
    <property type="match status" value="1"/>
</dbReference>
<dbReference type="EMBL" id="JBHTEC010000001">
    <property type="protein sequence ID" value="MFD0287419.1"/>
    <property type="molecule type" value="Genomic_DNA"/>
</dbReference>
<dbReference type="PROSITE" id="PS00606">
    <property type="entry name" value="KS3_1"/>
    <property type="match status" value="1"/>
</dbReference>
<dbReference type="InterPro" id="IPR001227">
    <property type="entry name" value="Ac_transferase_dom_sf"/>
</dbReference>
<dbReference type="InterPro" id="IPR020841">
    <property type="entry name" value="PKS_Beta-ketoAc_synthase_dom"/>
</dbReference>
<dbReference type="SUPFAM" id="SSF52151">
    <property type="entry name" value="FabD/lysophospholipase-like"/>
    <property type="match status" value="1"/>
</dbReference>
<accession>A0ABW2VTL8</accession>
<organism evidence="12 13">
    <name type="scientific">Streptomyces lutosisoli</name>
    <dbReference type="NCBI Taxonomy" id="2665721"/>
    <lineage>
        <taxon>Bacteria</taxon>
        <taxon>Bacillati</taxon>
        <taxon>Actinomycetota</taxon>
        <taxon>Actinomycetes</taxon>
        <taxon>Kitasatosporales</taxon>
        <taxon>Streptomycetaceae</taxon>
        <taxon>Streptomyces</taxon>
    </lineage>
</organism>
<dbReference type="SUPFAM" id="SSF53474">
    <property type="entry name" value="alpha/beta-Hydrolases"/>
    <property type="match status" value="1"/>
</dbReference>
<dbReference type="Pfam" id="PF00550">
    <property type="entry name" value="PP-binding"/>
    <property type="match status" value="1"/>
</dbReference>
<dbReference type="InterPro" id="IPR006162">
    <property type="entry name" value="Ppantetheine_attach_site"/>
</dbReference>
<dbReference type="InterPro" id="IPR049900">
    <property type="entry name" value="PKS_mFAS_DH"/>
</dbReference>
<dbReference type="SMART" id="SM00826">
    <property type="entry name" value="PKS_DH"/>
    <property type="match status" value="1"/>
</dbReference>
<dbReference type="Proteomes" id="UP001596957">
    <property type="component" value="Unassembled WGS sequence"/>
</dbReference>
<dbReference type="PANTHER" id="PTHR43775">
    <property type="entry name" value="FATTY ACID SYNTHASE"/>
    <property type="match status" value="1"/>
</dbReference>
<dbReference type="InterPro" id="IPR014031">
    <property type="entry name" value="Ketoacyl_synth_C"/>
</dbReference>
<protein>
    <submittedName>
        <fullName evidence="12">Beta-ketoacyl synthase N-terminal-like domain-containing protein</fullName>
    </submittedName>
</protein>
<dbReference type="SUPFAM" id="SSF53901">
    <property type="entry name" value="Thiolase-like"/>
    <property type="match status" value="1"/>
</dbReference>
<dbReference type="PROSITE" id="PS00012">
    <property type="entry name" value="PHOSPHOPANTETHEINE"/>
    <property type="match status" value="1"/>
</dbReference>
<proteinExistence type="predicted"/>
<evidence type="ECO:0000256" key="1">
    <source>
        <dbReference type="ARBA" id="ARBA00004792"/>
    </source>
</evidence>
<evidence type="ECO:0000256" key="8">
    <source>
        <dbReference type="SAM" id="MobiDB-lite"/>
    </source>
</evidence>
<name>A0ABW2VTL8_9ACTN</name>
<dbReference type="PANTHER" id="PTHR43775:SF37">
    <property type="entry name" value="SI:DKEY-61P9.11"/>
    <property type="match status" value="1"/>
</dbReference>
<evidence type="ECO:0000313" key="13">
    <source>
        <dbReference type="Proteomes" id="UP001596957"/>
    </source>
</evidence>
<evidence type="ECO:0000256" key="4">
    <source>
        <dbReference type="ARBA" id="ARBA00022679"/>
    </source>
</evidence>
<dbReference type="InterPro" id="IPR049551">
    <property type="entry name" value="PKS_DH_C"/>
</dbReference>
<dbReference type="SMART" id="SM00825">
    <property type="entry name" value="PKS_KS"/>
    <property type="match status" value="1"/>
</dbReference>
<evidence type="ECO:0000313" key="12">
    <source>
        <dbReference type="EMBL" id="MFD0287419.1"/>
    </source>
</evidence>
<reference evidence="13" key="1">
    <citation type="journal article" date="2019" name="Int. J. Syst. Evol. Microbiol.">
        <title>The Global Catalogue of Microorganisms (GCM) 10K type strain sequencing project: providing services to taxonomists for standard genome sequencing and annotation.</title>
        <authorList>
            <consortium name="The Broad Institute Genomics Platform"/>
            <consortium name="The Broad Institute Genome Sequencing Center for Infectious Disease"/>
            <person name="Wu L."/>
            <person name="Ma J."/>
        </authorList>
    </citation>
    <scope>NUCLEOTIDE SEQUENCE [LARGE SCALE GENOMIC DNA]</scope>
    <source>
        <strain evidence="13">CGMCC 4.7198</strain>
    </source>
</reference>
<feature type="region of interest" description="C-terminal hotdog fold" evidence="7">
    <location>
        <begin position="984"/>
        <end position="1137"/>
    </location>
</feature>
<dbReference type="Gene3D" id="3.40.47.10">
    <property type="match status" value="1"/>
</dbReference>
<dbReference type="InterPro" id="IPR016039">
    <property type="entry name" value="Thiolase-like"/>
</dbReference>
<dbReference type="CDD" id="cd00833">
    <property type="entry name" value="PKS"/>
    <property type="match status" value="1"/>
</dbReference>
<dbReference type="Pfam" id="PF02801">
    <property type="entry name" value="Ketoacyl-synt_C"/>
    <property type="match status" value="1"/>
</dbReference>
<comment type="caution">
    <text evidence="12">The sequence shown here is derived from an EMBL/GenBank/DDBJ whole genome shotgun (WGS) entry which is preliminary data.</text>
</comment>
<dbReference type="InterPro" id="IPR020807">
    <property type="entry name" value="PKS_DH"/>
</dbReference>
<evidence type="ECO:0000259" key="10">
    <source>
        <dbReference type="PROSITE" id="PS52004"/>
    </source>
</evidence>
<dbReference type="RefSeq" id="WP_381263313.1">
    <property type="nucleotide sequence ID" value="NZ_JBHTBI010000075.1"/>
</dbReference>
<feature type="domain" description="PKS/mFAS DH" evidence="11">
    <location>
        <begin position="834"/>
        <end position="1137"/>
    </location>
</feature>
<keyword evidence="5" id="KW-0045">Antibiotic biosynthesis</keyword>
<feature type="domain" description="Ketosynthase family 3 (KS3)" evidence="10">
    <location>
        <begin position="31"/>
        <end position="456"/>
    </location>
</feature>
<dbReference type="InterPro" id="IPR014030">
    <property type="entry name" value="Ketoacyl_synth_N"/>
</dbReference>
<evidence type="ECO:0000256" key="3">
    <source>
        <dbReference type="ARBA" id="ARBA00022553"/>
    </source>
</evidence>
<keyword evidence="3" id="KW-0597">Phosphoprotein</keyword>
<evidence type="ECO:0000256" key="2">
    <source>
        <dbReference type="ARBA" id="ARBA00022450"/>
    </source>
</evidence>
<evidence type="ECO:0000259" key="9">
    <source>
        <dbReference type="PROSITE" id="PS50075"/>
    </source>
</evidence>